<dbReference type="SUPFAM" id="SSF50475">
    <property type="entry name" value="FMN-binding split barrel"/>
    <property type="match status" value="1"/>
</dbReference>
<protein>
    <submittedName>
        <fullName evidence="3">Pyridoxamine 5'-phosphate oxidase-like FMN-binding protein</fullName>
    </submittedName>
</protein>
<evidence type="ECO:0000313" key="3">
    <source>
        <dbReference type="EMBL" id="AJM92446.1"/>
    </source>
</evidence>
<dbReference type="GeneID" id="41600372"/>
<reference evidence="4" key="1">
    <citation type="submission" date="2015-02" db="EMBL/GenBank/DDBJ databases">
        <title>Characterization of two novel Thaumarchaeota isolated from the Northern Adriatic Sea.</title>
        <authorList>
            <person name="Bayer B."/>
            <person name="Vojvoda J."/>
            <person name="Offre P."/>
            <person name="Srivastava A."/>
            <person name="Elisabeth N."/>
            <person name="Garcia J.A.L."/>
            <person name="Schleper C."/>
            <person name="Herndl G.J."/>
        </authorList>
    </citation>
    <scope>NUCLEOTIDE SEQUENCE [LARGE SCALE GENOMIC DNA]</scope>
    <source>
        <strain evidence="4">D3C</strain>
    </source>
</reference>
<feature type="domain" description="Pyridoxamine 5'-phosphate oxidase N-terminal" evidence="2">
    <location>
        <begin position="7"/>
        <end position="113"/>
    </location>
</feature>
<dbReference type="KEGG" id="nid:NPIRD3C_1234"/>
<dbReference type="PANTHER" id="PTHR35176:SF6">
    <property type="entry name" value="HEME OXYGENASE HI_0854-RELATED"/>
    <property type="match status" value="1"/>
</dbReference>
<dbReference type="InterPro" id="IPR052019">
    <property type="entry name" value="F420H2_bilvrd_red/Heme_oxyg"/>
</dbReference>
<evidence type="ECO:0000313" key="4">
    <source>
        <dbReference type="Proteomes" id="UP000032027"/>
    </source>
</evidence>
<dbReference type="HOGENOM" id="CLU_1922684_0_0_2"/>
<evidence type="ECO:0000256" key="1">
    <source>
        <dbReference type="ARBA" id="ARBA00023002"/>
    </source>
</evidence>
<dbReference type="InterPro" id="IPR012349">
    <property type="entry name" value="Split_barrel_FMN-bd"/>
</dbReference>
<accession>A0A0C5BW02</accession>
<dbReference type="EMBL" id="CP010868">
    <property type="protein sequence ID" value="AJM92446.1"/>
    <property type="molecule type" value="Genomic_DNA"/>
</dbReference>
<dbReference type="GO" id="GO:0070967">
    <property type="term" value="F:coenzyme F420 binding"/>
    <property type="evidence" value="ECO:0007669"/>
    <property type="project" value="TreeGrafter"/>
</dbReference>
<keyword evidence="1" id="KW-0560">Oxidoreductase</keyword>
<organism evidence="3 4">
    <name type="scientific">Nitrosopumilus piranensis</name>
    <dbReference type="NCBI Taxonomy" id="1582439"/>
    <lineage>
        <taxon>Archaea</taxon>
        <taxon>Nitrososphaerota</taxon>
        <taxon>Nitrososphaeria</taxon>
        <taxon>Nitrosopumilales</taxon>
        <taxon>Nitrosopumilaceae</taxon>
        <taxon>Nitrosopumilus</taxon>
    </lineage>
</organism>
<dbReference type="PANTHER" id="PTHR35176">
    <property type="entry name" value="HEME OXYGENASE HI_0854-RELATED"/>
    <property type="match status" value="1"/>
</dbReference>
<keyword evidence="4" id="KW-1185">Reference proteome</keyword>
<dbReference type="Gene3D" id="2.30.110.10">
    <property type="entry name" value="Electron Transport, Fmn-binding Protein, Chain A"/>
    <property type="match status" value="1"/>
</dbReference>
<sequence>MIKFNQREKEFLNSLEEARIATSHNDIPHVKPVSFVLSENEIIIATDYDTRTYMNLKTNPNASVVIDIYKSGGHKAVLIQGITEIIENGSEFNKFYNMFFEKFEWVRREPWKENEAPFLKIIPKNKVSWGLDIR</sequence>
<reference evidence="3 4" key="3">
    <citation type="journal article" date="2019" name="Int. J. Syst. Evol. Microbiol.">
        <title>Nitrosopumilus adriaticus sp. nov. and Nitrosopumilus piranensis sp. nov., two ammonia-oxidizing archaea from the Adriatic Sea and members of the class Nitrososphaeria.</title>
        <authorList>
            <person name="Bayer B."/>
            <person name="Vojvoda J."/>
            <person name="Reinthaler T."/>
            <person name="Reyes C."/>
            <person name="Pinto M."/>
            <person name="Herndl G.J."/>
        </authorList>
    </citation>
    <scope>NUCLEOTIDE SEQUENCE [LARGE SCALE GENOMIC DNA]</scope>
    <source>
        <strain evidence="3 4">D3C</strain>
    </source>
</reference>
<dbReference type="PATRIC" id="fig|1582439.9.peg.1273"/>
<dbReference type="RefSeq" id="WP_148703286.1">
    <property type="nucleotide sequence ID" value="NZ_CP010868.1"/>
</dbReference>
<dbReference type="OrthoDB" id="4669at2157"/>
<proteinExistence type="predicted"/>
<dbReference type="GO" id="GO:0016627">
    <property type="term" value="F:oxidoreductase activity, acting on the CH-CH group of donors"/>
    <property type="evidence" value="ECO:0007669"/>
    <property type="project" value="TreeGrafter"/>
</dbReference>
<reference evidence="3 4" key="2">
    <citation type="journal article" date="2016" name="ISME J.">
        <title>Physiological and genomic characterization of two novel marine thaumarchaeal strains indicates niche differentiation.</title>
        <authorList>
            <person name="Bayer B."/>
            <person name="Vojvoda J."/>
            <person name="Offre P."/>
            <person name="Alves R.J."/>
            <person name="Elisabeth N.H."/>
            <person name="Garcia J.A."/>
            <person name="Volland J.M."/>
            <person name="Srivastava A."/>
            <person name="Schleper C."/>
            <person name="Herndl G.J."/>
        </authorList>
    </citation>
    <scope>NUCLEOTIDE SEQUENCE [LARGE SCALE GENOMIC DNA]</scope>
    <source>
        <strain evidence="3 4">D3C</strain>
    </source>
</reference>
<evidence type="ECO:0000259" key="2">
    <source>
        <dbReference type="Pfam" id="PF01243"/>
    </source>
</evidence>
<dbReference type="AlphaFoldDB" id="A0A0C5BW02"/>
<gene>
    <name evidence="3" type="ORF">NPIRD3C_1234</name>
</gene>
<dbReference type="GO" id="GO:0005829">
    <property type="term" value="C:cytosol"/>
    <property type="evidence" value="ECO:0007669"/>
    <property type="project" value="TreeGrafter"/>
</dbReference>
<dbReference type="Pfam" id="PF01243">
    <property type="entry name" value="PNPOx_N"/>
    <property type="match status" value="1"/>
</dbReference>
<name>A0A0C5BW02_9ARCH</name>
<dbReference type="InterPro" id="IPR011576">
    <property type="entry name" value="Pyridox_Oxase_N"/>
</dbReference>
<dbReference type="STRING" id="1582439.NPIRD3C_1234"/>
<dbReference type="Proteomes" id="UP000032027">
    <property type="component" value="Chromosome"/>
</dbReference>